<sequence>MADQVLTDTFFEQFDLHPTLAQGLADCGFTRCTPIQALSLPVALAGHDVAGQAQTGTGKTAAFLVTVFNRLLTRPALAERRAEDPRALILAPTRELAIQIEKDARAIGRHTGLRLALIYGGTDYDRQRSC</sequence>
<dbReference type="SUPFAM" id="SSF52540">
    <property type="entry name" value="P-loop containing nucleoside triphosphate hydrolases"/>
    <property type="match status" value="1"/>
</dbReference>
<protein>
    <submittedName>
        <fullName evidence="7">ATP-dependent RNA helicase RhlB</fullName>
    </submittedName>
</protein>
<dbReference type="InterPro" id="IPR050079">
    <property type="entry name" value="DEAD_box_RNA_helicase"/>
</dbReference>
<evidence type="ECO:0000256" key="3">
    <source>
        <dbReference type="ARBA" id="ARBA00022806"/>
    </source>
</evidence>
<dbReference type="PROSITE" id="PS51192">
    <property type="entry name" value="HELICASE_ATP_BIND_1"/>
    <property type="match status" value="1"/>
</dbReference>
<evidence type="ECO:0000256" key="4">
    <source>
        <dbReference type="ARBA" id="ARBA00022840"/>
    </source>
</evidence>
<dbReference type="InterPro" id="IPR014014">
    <property type="entry name" value="RNA_helicase_DEAD_Q_motif"/>
</dbReference>
<dbReference type="InterPro" id="IPR011545">
    <property type="entry name" value="DEAD/DEAH_box_helicase_dom"/>
</dbReference>
<keyword evidence="1" id="KW-0547">Nucleotide-binding</keyword>
<proteinExistence type="predicted"/>
<dbReference type="GO" id="GO:0005829">
    <property type="term" value="C:cytosol"/>
    <property type="evidence" value="ECO:0007669"/>
    <property type="project" value="TreeGrafter"/>
</dbReference>
<reference evidence="7" key="2">
    <citation type="journal article" date="2014" name="ISME J.">
        <title>Microbial stratification in low pH oxic and suboxic macroscopic growths along an acid mine drainage.</title>
        <authorList>
            <person name="Mendez-Garcia C."/>
            <person name="Mesa V."/>
            <person name="Sprenger R.R."/>
            <person name="Richter M."/>
            <person name="Diez M.S."/>
            <person name="Solano J."/>
            <person name="Bargiela R."/>
            <person name="Golyshina O.V."/>
            <person name="Manteca A."/>
            <person name="Ramos J.L."/>
            <person name="Gallego J.R."/>
            <person name="Llorente I."/>
            <person name="Martins Dos Santos V.A."/>
            <person name="Jensen O.N."/>
            <person name="Pelaez A.I."/>
            <person name="Sanchez J."/>
            <person name="Ferrer M."/>
        </authorList>
    </citation>
    <scope>NUCLEOTIDE SEQUENCE</scope>
</reference>
<accession>T1AHV2</accession>
<feature type="domain" description="DEAD-box RNA helicase Q" evidence="6">
    <location>
        <begin position="9"/>
        <end position="37"/>
    </location>
</feature>
<organism evidence="7">
    <name type="scientific">mine drainage metagenome</name>
    <dbReference type="NCBI Taxonomy" id="410659"/>
    <lineage>
        <taxon>unclassified sequences</taxon>
        <taxon>metagenomes</taxon>
        <taxon>ecological metagenomes</taxon>
    </lineage>
</organism>
<dbReference type="PANTHER" id="PTHR47959:SF10">
    <property type="entry name" value="ATP-DEPENDENT RNA HELICASE RHLB"/>
    <property type="match status" value="1"/>
</dbReference>
<reference evidence="7" key="1">
    <citation type="submission" date="2013-08" db="EMBL/GenBank/DDBJ databases">
        <authorList>
            <person name="Mendez C."/>
            <person name="Richter M."/>
            <person name="Ferrer M."/>
            <person name="Sanchez J."/>
        </authorList>
    </citation>
    <scope>NUCLEOTIDE SEQUENCE</scope>
</reference>
<keyword evidence="4" id="KW-0067">ATP-binding</keyword>
<dbReference type="GO" id="GO:0005524">
    <property type="term" value="F:ATP binding"/>
    <property type="evidence" value="ECO:0007669"/>
    <property type="project" value="UniProtKB-KW"/>
</dbReference>
<keyword evidence="3 7" id="KW-0347">Helicase</keyword>
<gene>
    <name evidence="7" type="ORF">B2A_10617</name>
</gene>
<evidence type="ECO:0000256" key="1">
    <source>
        <dbReference type="ARBA" id="ARBA00022741"/>
    </source>
</evidence>
<dbReference type="EMBL" id="AUZZ01007644">
    <property type="protein sequence ID" value="EQD41545.1"/>
    <property type="molecule type" value="Genomic_DNA"/>
</dbReference>
<comment type="caution">
    <text evidence="7">The sequence shown here is derived from an EMBL/GenBank/DDBJ whole genome shotgun (WGS) entry which is preliminary data.</text>
</comment>
<dbReference type="GO" id="GO:0003676">
    <property type="term" value="F:nucleic acid binding"/>
    <property type="evidence" value="ECO:0007669"/>
    <property type="project" value="InterPro"/>
</dbReference>
<feature type="domain" description="Helicase ATP-binding" evidence="5">
    <location>
        <begin position="40"/>
        <end position="130"/>
    </location>
</feature>
<dbReference type="InterPro" id="IPR044742">
    <property type="entry name" value="DEAD/DEAH_RhlB"/>
</dbReference>
<evidence type="ECO:0000259" key="5">
    <source>
        <dbReference type="PROSITE" id="PS51192"/>
    </source>
</evidence>
<dbReference type="PANTHER" id="PTHR47959">
    <property type="entry name" value="ATP-DEPENDENT RNA HELICASE RHLE-RELATED"/>
    <property type="match status" value="1"/>
</dbReference>
<dbReference type="Gene3D" id="3.40.50.300">
    <property type="entry name" value="P-loop containing nucleotide triphosphate hydrolases"/>
    <property type="match status" value="1"/>
</dbReference>
<dbReference type="InterPro" id="IPR027417">
    <property type="entry name" value="P-loop_NTPase"/>
</dbReference>
<evidence type="ECO:0000313" key="7">
    <source>
        <dbReference type="EMBL" id="EQD41545.1"/>
    </source>
</evidence>
<name>T1AHV2_9ZZZZ</name>
<keyword evidence="2" id="KW-0378">Hydrolase</keyword>
<dbReference type="AlphaFoldDB" id="T1AHV2"/>
<dbReference type="GO" id="GO:0016787">
    <property type="term" value="F:hydrolase activity"/>
    <property type="evidence" value="ECO:0007669"/>
    <property type="project" value="UniProtKB-KW"/>
</dbReference>
<dbReference type="PROSITE" id="PS51195">
    <property type="entry name" value="Q_MOTIF"/>
    <property type="match status" value="1"/>
</dbReference>
<dbReference type="Pfam" id="PF00270">
    <property type="entry name" value="DEAD"/>
    <property type="match status" value="1"/>
</dbReference>
<evidence type="ECO:0000259" key="6">
    <source>
        <dbReference type="PROSITE" id="PS51195"/>
    </source>
</evidence>
<evidence type="ECO:0000256" key="2">
    <source>
        <dbReference type="ARBA" id="ARBA00022801"/>
    </source>
</evidence>
<dbReference type="CDD" id="cd00268">
    <property type="entry name" value="DEADc"/>
    <property type="match status" value="1"/>
</dbReference>
<dbReference type="InterPro" id="IPR014001">
    <property type="entry name" value="Helicase_ATP-bd"/>
</dbReference>
<dbReference type="GO" id="GO:0003724">
    <property type="term" value="F:RNA helicase activity"/>
    <property type="evidence" value="ECO:0007669"/>
    <property type="project" value="InterPro"/>
</dbReference>